<dbReference type="InterPro" id="IPR050987">
    <property type="entry name" value="AtrR-like"/>
</dbReference>
<dbReference type="SMART" id="SM00906">
    <property type="entry name" value="Fungal_trans"/>
    <property type="match status" value="1"/>
</dbReference>
<keyword evidence="4" id="KW-0804">Transcription</keyword>
<proteinExistence type="predicted"/>
<dbReference type="PROSITE" id="PS50048">
    <property type="entry name" value="ZN2_CY6_FUNGAL_2"/>
    <property type="match status" value="1"/>
</dbReference>
<keyword evidence="3" id="KW-0238">DNA-binding</keyword>
<dbReference type="PANTHER" id="PTHR46910:SF1">
    <property type="entry name" value="MISCELLANEOUS ZN(II)2CYS6 TRANSCRIPTION FACTOR (EUROFUNG)-RELATED"/>
    <property type="match status" value="1"/>
</dbReference>
<dbReference type="PANTHER" id="PTHR46910">
    <property type="entry name" value="TRANSCRIPTION FACTOR PDR1"/>
    <property type="match status" value="1"/>
</dbReference>
<dbReference type="OrthoDB" id="2283488at2759"/>
<dbReference type="GO" id="GO:0000981">
    <property type="term" value="F:DNA-binding transcription factor activity, RNA polymerase II-specific"/>
    <property type="evidence" value="ECO:0007669"/>
    <property type="project" value="InterPro"/>
</dbReference>
<dbReference type="GO" id="GO:0006351">
    <property type="term" value="P:DNA-templated transcription"/>
    <property type="evidence" value="ECO:0007669"/>
    <property type="project" value="InterPro"/>
</dbReference>
<evidence type="ECO:0000313" key="7">
    <source>
        <dbReference type="EMBL" id="KAJ5179936.1"/>
    </source>
</evidence>
<reference evidence="7" key="2">
    <citation type="journal article" date="2023" name="IMA Fungus">
        <title>Comparative genomic study of the Penicillium genus elucidates a diverse pangenome and 15 lateral gene transfer events.</title>
        <authorList>
            <person name="Petersen C."/>
            <person name="Sorensen T."/>
            <person name="Nielsen M.R."/>
            <person name="Sondergaard T.E."/>
            <person name="Sorensen J.L."/>
            <person name="Fitzpatrick D.A."/>
            <person name="Frisvad J.C."/>
            <person name="Nielsen K.L."/>
        </authorList>
    </citation>
    <scope>NUCLEOTIDE SEQUENCE</scope>
    <source>
        <strain evidence="7">IBT 21917</strain>
    </source>
</reference>
<sequence>MPLLSPPFQRLRLAQSTHLDMNFYIDSACIPRRFLLATRSTMLGNSLSSPSRTGLTARRRKIARACDFCREHRVRCEAVTPCPPCVANNLTCRRSPSSTPRKGAPTKAIEAPGQQRSNELLANGAAKNDFQDVQAVVPTPSANLAWTSHKTDSTMGFIARINVFCSGLSHILSNPSILGSDLPLDQIPPAPTSLLPGTESAICELSPSQINHVLRLFWSHIRPQIPIVQLKDLKLSGETIPGGSSPLRDSVVAYSLLYIYNTGLHKRVVGLKLPQFQEQISSIGMLYFQRCLSTVTQLATFSGPSISAMQCYCYLTLYLLDAENHQAAYNMVGVGLRIAQSLNYMDSRNGGYRECQLFRRILWTLIQLDFRCSRHVGKPVSIRVHDWMCVRPTREPDDVFSSNGLLYHTESIRLTAAALVVNELMDRHALLSQADGPANVEERAGALSQHLNPLKLWCDELPKEQHLGKLNFDLRETDPSPGEMTNTYEESMERSSMVIILSTLLLIQYHNVMVGLHRVFIQFPSHPLVPKSNPNADSHAATALNHALTIIRIAYDRMTTLDVLHGISELYQYQWNAVITIIGFMLAYPYCHRCRTARTALLLALEVFDSAGSENATATRAAVLTRRLCDKFDTLVARLGISQPATATSPHPISEREVQSDQSYFGKTIGPVTQNHGDPPSDPSEEFLYPWADLIDLDAWSSYCDEVNGTFTNSVDFGPSFG</sequence>
<dbReference type="GO" id="GO:0003677">
    <property type="term" value="F:DNA binding"/>
    <property type="evidence" value="ECO:0007669"/>
    <property type="project" value="UniProtKB-KW"/>
</dbReference>
<dbReference type="CDD" id="cd00067">
    <property type="entry name" value="GAL4"/>
    <property type="match status" value="1"/>
</dbReference>
<keyword evidence="2" id="KW-0805">Transcription regulation</keyword>
<dbReference type="GO" id="GO:0008270">
    <property type="term" value="F:zinc ion binding"/>
    <property type="evidence" value="ECO:0007669"/>
    <property type="project" value="InterPro"/>
</dbReference>
<dbReference type="Pfam" id="PF00172">
    <property type="entry name" value="Zn_clus"/>
    <property type="match status" value="1"/>
</dbReference>
<dbReference type="SMART" id="SM00066">
    <property type="entry name" value="GAL4"/>
    <property type="match status" value="1"/>
</dbReference>
<evidence type="ECO:0000259" key="6">
    <source>
        <dbReference type="PROSITE" id="PS50048"/>
    </source>
</evidence>
<dbReference type="Gene3D" id="4.10.240.10">
    <property type="entry name" value="Zn(2)-C6 fungal-type DNA-binding domain"/>
    <property type="match status" value="1"/>
</dbReference>
<evidence type="ECO:0000256" key="2">
    <source>
        <dbReference type="ARBA" id="ARBA00023015"/>
    </source>
</evidence>
<name>A0A9W9LVU6_9EURO</name>
<keyword evidence="8" id="KW-1185">Reference proteome</keyword>
<organism evidence="7 8">
    <name type="scientific">Penicillium capsulatum</name>
    <dbReference type="NCBI Taxonomy" id="69766"/>
    <lineage>
        <taxon>Eukaryota</taxon>
        <taxon>Fungi</taxon>
        <taxon>Dikarya</taxon>
        <taxon>Ascomycota</taxon>
        <taxon>Pezizomycotina</taxon>
        <taxon>Eurotiomycetes</taxon>
        <taxon>Eurotiomycetidae</taxon>
        <taxon>Eurotiales</taxon>
        <taxon>Aspergillaceae</taxon>
        <taxon>Penicillium</taxon>
    </lineage>
</organism>
<feature type="domain" description="Zn(2)-C6 fungal-type" evidence="6">
    <location>
        <begin position="65"/>
        <end position="94"/>
    </location>
</feature>
<gene>
    <name evidence="7" type="ORF">N7492_003146</name>
</gene>
<dbReference type="EMBL" id="JAPQKO010000002">
    <property type="protein sequence ID" value="KAJ5179936.1"/>
    <property type="molecule type" value="Genomic_DNA"/>
</dbReference>
<dbReference type="PROSITE" id="PS00463">
    <property type="entry name" value="ZN2_CY6_FUNGAL_1"/>
    <property type="match status" value="1"/>
</dbReference>
<dbReference type="InterPro" id="IPR001138">
    <property type="entry name" value="Zn2Cys6_DnaBD"/>
</dbReference>
<dbReference type="Proteomes" id="UP001146351">
    <property type="component" value="Unassembled WGS sequence"/>
</dbReference>
<evidence type="ECO:0000313" key="8">
    <source>
        <dbReference type="Proteomes" id="UP001146351"/>
    </source>
</evidence>
<keyword evidence="1" id="KW-0479">Metal-binding</keyword>
<dbReference type="CDD" id="cd12148">
    <property type="entry name" value="fungal_TF_MHR"/>
    <property type="match status" value="1"/>
</dbReference>
<comment type="caution">
    <text evidence="7">The sequence shown here is derived from an EMBL/GenBank/DDBJ whole genome shotgun (WGS) entry which is preliminary data.</text>
</comment>
<evidence type="ECO:0000256" key="1">
    <source>
        <dbReference type="ARBA" id="ARBA00022723"/>
    </source>
</evidence>
<protein>
    <recommendedName>
        <fullName evidence="6">Zn(2)-C6 fungal-type domain-containing protein</fullName>
    </recommendedName>
</protein>
<evidence type="ECO:0000256" key="5">
    <source>
        <dbReference type="ARBA" id="ARBA00023242"/>
    </source>
</evidence>
<dbReference type="InterPro" id="IPR007219">
    <property type="entry name" value="XnlR_reg_dom"/>
</dbReference>
<dbReference type="AlphaFoldDB" id="A0A9W9LVU6"/>
<accession>A0A9W9LVU6</accession>
<keyword evidence="5" id="KW-0539">Nucleus</keyword>
<dbReference type="SUPFAM" id="SSF57701">
    <property type="entry name" value="Zn2/Cys6 DNA-binding domain"/>
    <property type="match status" value="1"/>
</dbReference>
<evidence type="ECO:0000256" key="3">
    <source>
        <dbReference type="ARBA" id="ARBA00023125"/>
    </source>
</evidence>
<dbReference type="InterPro" id="IPR036864">
    <property type="entry name" value="Zn2-C6_fun-type_DNA-bd_sf"/>
</dbReference>
<reference evidence="7" key="1">
    <citation type="submission" date="2022-11" db="EMBL/GenBank/DDBJ databases">
        <authorList>
            <person name="Petersen C."/>
        </authorList>
    </citation>
    <scope>NUCLEOTIDE SEQUENCE</scope>
    <source>
        <strain evidence="7">IBT 21917</strain>
    </source>
</reference>
<evidence type="ECO:0000256" key="4">
    <source>
        <dbReference type="ARBA" id="ARBA00023163"/>
    </source>
</evidence>